<accession>E1YBT9</accession>
<sequence>MDNSQDREKHQKEVSDCNKDMSVTILGSGTCVPSLKRSSCSVLIETGKAKILIDCGLGTIRRLLENSTEIYDISHILLSHFHPDHTGELVSFLFASKYPDGSKRKIPLTVIGGRGLSNFYAGLKSVFGNWIDLMPSVLNIIELDSGKNAIRLNDTVLEYISVEHNVESLAYKITGNNGCSVVYSGDTDFCDNLIKISNNTDLLICESALPDELKVKGHLTPSFAGRIATAANAKKLILTHFYPECDNIDIKAQCRKTYSGELILAEDLMKEKIG</sequence>
<dbReference type="Pfam" id="PF23023">
    <property type="entry name" value="Anti-Pycsar_Apyc1"/>
    <property type="match status" value="1"/>
</dbReference>
<evidence type="ECO:0000259" key="1">
    <source>
        <dbReference type="SMART" id="SM00849"/>
    </source>
</evidence>
<gene>
    <name evidence="2" type="ORF">N47_G33570</name>
</gene>
<reference evidence="2" key="1">
    <citation type="journal article" date="2011" name="Environ. Microbiol.">
        <title>Genomic insights into the metabolic potential of the polycyclic aromatic hydrocarbon degrading sulfate-reducing Deltaproteobacterium N47.</title>
        <authorList>
            <person name="Bergmann F."/>
            <person name="Selesi D."/>
            <person name="Weinmaier T."/>
            <person name="Tischler P."/>
            <person name="Rattei T."/>
            <person name="Meckenstock R.U."/>
        </authorList>
    </citation>
    <scope>NUCLEOTIDE SEQUENCE</scope>
</reference>
<dbReference type="CDD" id="cd16272">
    <property type="entry name" value="RNaseZ_MBL-fold"/>
    <property type="match status" value="1"/>
</dbReference>
<name>E1YBT9_9BACT</name>
<dbReference type="InterPro" id="IPR001279">
    <property type="entry name" value="Metallo-B-lactamas"/>
</dbReference>
<dbReference type="EMBL" id="FR695868">
    <property type="protein sequence ID" value="CBX28033.1"/>
    <property type="molecule type" value="Genomic_DNA"/>
</dbReference>
<dbReference type="PANTHER" id="PTHR46018:SF2">
    <property type="entry name" value="ZINC PHOSPHODIESTERASE ELAC PROTEIN 1"/>
    <property type="match status" value="1"/>
</dbReference>
<dbReference type="SMART" id="SM00849">
    <property type="entry name" value="Lactamase_B"/>
    <property type="match status" value="1"/>
</dbReference>
<dbReference type="InterPro" id="IPR036866">
    <property type="entry name" value="RibonucZ/Hydroxyglut_hydro"/>
</dbReference>
<protein>
    <recommendedName>
        <fullName evidence="1">Metallo-beta-lactamase domain-containing protein</fullName>
    </recommendedName>
</protein>
<feature type="domain" description="Metallo-beta-lactamase" evidence="1">
    <location>
        <begin position="38"/>
        <end position="218"/>
    </location>
</feature>
<dbReference type="AlphaFoldDB" id="E1YBT9"/>
<dbReference type="SUPFAM" id="SSF56281">
    <property type="entry name" value="Metallo-hydrolase/oxidoreductase"/>
    <property type="match status" value="1"/>
</dbReference>
<dbReference type="GO" id="GO:0042781">
    <property type="term" value="F:3'-tRNA processing endoribonuclease activity"/>
    <property type="evidence" value="ECO:0007669"/>
    <property type="project" value="TreeGrafter"/>
</dbReference>
<dbReference type="Gene3D" id="3.60.15.10">
    <property type="entry name" value="Ribonuclease Z/Hydroxyacylglutathione hydrolase-like"/>
    <property type="match status" value="1"/>
</dbReference>
<evidence type="ECO:0000313" key="2">
    <source>
        <dbReference type="EMBL" id="CBX28033.1"/>
    </source>
</evidence>
<dbReference type="PANTHER" id="PTHR46018">
    <property type="entry name" value="ZINC PHOSPHODIESTERASE ELAC PROTEIN 1"/>
    <property type="match status" value="1"/>
</dbReference>
<organism evidence="2">
    <name type="scientific">uncultured Desulfobacterium sp</name>
    <dbReference type="NCBI Taxonomy" id="201089"/>
    <lineage>
        <taxon>Bacteria</taxon>
        <taxon>Pseudomonadati</taxon>
        <taxon>Thermodesulfobacteriota</taxon>
        <taxon>Desulfobacteria</taxon>
        <taxon>Desulfobacterales</taxon>
        <taxon>Desulfobacteriaceae</taxon>
        <taxon>Desulfobacterium</taxon>
        <taxon>environmental samples</taxon>
    </lineage>
</organism>
<proteinExistence type="predicted"/>